<gene>
    <name evidence="3" type="ORF">Val02_28410</name>
</gene>
<evidence type="ECO:0000313" key="3">
    <source>
        <dbReference type="EMBL" id="GIJ45955.1"/>
    </source>
</evidence>
<dbReference type="AlphaFoldDB" id="A0A8J4DPI1"/>
<feature type="transmembrane region" description="Helical" evidence="1">
    <location>
        <begin position="86"/>
        <end position="105"/>
    </location>
</feature>
<dbReference type="Proteomes" id="UP000619260">
    <property type="component" value="Unassembled WGS sequence"/>
</dbReference>
<organism evidence="3 4">
    <name type="scientific">Virgisporangium aliadipatigenens</name>
    <dbReference type="NCBI Taxonomy" id="741659"/>
    <lineage>
        <taxon>Bacteria</taxon>
        <taxon>Bacillati</taxon>
        <taxon>Actinomycetota</taxon>
        <taxon>Actinomycetes</taxon>
        <taxon>Micromonosporales</taxon>
        <taxon>Micromonosporaceae</taxon>
        <taxon>Virgisporangium</taxon>
    </lineage>
</organism>
<protein>
    <recommendedName>
        <fullName evidence="2">Outer membrane channel protein CpnT-like N-terminal domain-containing protein</fullName>
    </recommendedName>
</protein>
<keyword evidence="1" id="KW-0812">Transmembrane</keyword>
<dbReference type="Pfam" id="PF25547">
    <property type="entry name" value="WXG100_2"/>
    <property type="match status" value="1"/>
</dbReference>
<proteinExistence type="predicted"/>
<keyword evidence="1" id="KW-0472">Membrane</keyword>
<dbReference type="InterPro" id="IPR057746">
    <property type="entry name" value="CpnT-like_N"/>
</dbReference>
<name>A0A8J4DPI1_9ACTN</name>
<keyword evidence="4" id="KW-1185">Reference proteome</keyword>
<sequence length="162" mass="17364">MGLQLPPQLTEPLSWIGLDWPTADEEHLFRLGQGWLELAGTLGTSAQRADQGAQAVWTENSGPAVEAFRKHWEEGGGTKAVRGGQAAVTIIGVGLIVYAAIILFLKISFIVHLIVLLIQVTQAIITAVATFGASLLEIPVFQQIARTAVDTLLNMVLLEIIG</sequence>
<dbReference type="RefSeq" id="WP_203899480.1">
    <property type="nucleotide sequence ID" value="NZ_BOPF01000008.1"/>
</dbReference>
<evidence type="ECO:0000256" key="1">
    <source>
        <dbReference type="SAM" id="Phobius"/>
    </source>
</evidence>
<reference evidence="3" key="1">
    <citation type="submission" date="2021-01" db="EMBL/GenBank/DDBJ databases">
        <title>Whole genome shotgun sequence of Virgisporangium aliadipatigenens NBRC 105644.</title>
        <authorList>
            <person name="Komaki H."/>
            <person name="Tamura T."/>
        </authorList>
    </citation>
    <scope>NUCLEOTIDE SEQUENCE</scope>
    <source>
        <strain evidence="3">NBRC 105644</strain>
    </source>
</reference>
<evidence type="ECO:0000313" key="4">
    <source>
        <dbReference type="Proteomes" id="UP000619260"/>
    </source>
</evidence>
<accession>A0A8J4DPI1</accession>
<keyword evidence="1" id="KW-1133">Transmembrane helix</keyword>
<evidence type="ECO:0000259" key="2">
    <source>
        <dbReference type="Pfam" id="PF25547"/>
    </source>
</evidence>
<comment type="caution">
    <text evidence="3">The sequence shown here is derived from an EMBL/GenBank/DDBJ whole genome shotgun (WGS) entry which is preliminary data.</text>
</comment>
<feature type="domain" description="Outer membrane channel protein CpnT-like N-terminal" evidence="2">
    <location>
        <begin position="19"/>
        <end position="139"/>
    </location>
</feature>
<dbReference type="EMBL" id="BOPF01000008">
    <property type="protein sequence ID" value="GIJ45955.1"/>
    <property type="molecule type" value="Genomic_DNA"/>
</dbReference>
<feature type="transmembrane region" description="Helical" evidence="1">
    <location>
        <begin position="111"/>
        <end position="136"/>
    </location>
</feature>